<keyword evidence="1" id="KW-1133">Transmembrane helix</keyword>
<evidence type="ECO:0000313" key="3">
    <source>
        <dbReference type="Proteomes" id="UP000829685"/>
    </source>
</evidence>
<organism evidence="2 3">
    <name type="scientific">Neoarthrinium moseri</name>
    <dbReference type="NCBI Taxonomy" id="1658444"/>
    <lineage>
        <taxon>Eukaryota</taxon>
        <taxon>Fungi</taxon>
        <taxon>Dikarya</taxon>
        <taxon>Ascomycota</taxon>
        <taxon>Pezizomycotina</taxon>
        <taxon>Sordariomycetes</taxon>
        <taxon>Xylariomycetidae</taxon>
        <taxon>Amphisphaeriales</taxon>
        <taxon>Apiosporaceae</taxon>
        <taxon>Neoarthrinium</taxon>
    </lineage>
</organism>
<dbReference type="Pfam" id="PF16015">
    <property type="entry name" value="Promethin"/>
    <property type="match status" value="1"/>
</dbReference>
<evidence type="ECO:0000313" key="2">
    <source>
        <dbReference type="EMBL" id="KAI1860510.1"/>
    </source>
</evidence>
<dbReference type="Proteomes" id="UP000829685">
    <property type="component" value="Unassembled WGS sequence"/>
</dbReference>
<dbReference type="AlphaFoldDB" id="A0A9Q0AKW1"/>
<keyword evidence="1" id="KW-0812">Transmembrane</keyword>
<dbReference type="EMBL" id="JAFIMR010000031">
    <property type="protein sequence ID" value="KAI1860510.1"/>
    <property type="molecule type" value="Genomic_DNA"/>
</dbReference>
<accession>A0A9Q0AKW1</accession>
<keyword evidence="1" id="KW-0472">Membrane</keyword>
<evidence type="ECO:0000256" key="1">
    <source>
        <dbReference type="SAM" id="Phobius"/>
    </source>
</evidence>
<name>A0A9Q0AKW1_9PEZI</name>
<gene>
    <name evidence="2" type="ORF">JX265_009909</name>
</gene>
<keyword evidence="3" id="KW-1185">Reference proteome</keyword>
<feature type="transmembrane region" description="Helical" evidence="1">
    <location>
        <begin position="108"/>
        <end position="127"/>
    </location>
</feature>
<sequence>MSADSESRIQSSARGVYTYGQRQVDRVISPETRQKHYNAVTNFAMERPLVFAFIASQLLFSALPLALFISFSISTGIFAFVSAVVFSLFWIGVALLVLVPILFVSFSAAVLVWLWAIATFLVGRWIYRMMPVSMQGDMQVKMPNGKQVIFQKERNSGVGLGFDDIDIKEGAAEVKD</sequence>
<feature type="transmembrane region" description="Helical" evidence="1">
    <location>
        <begin position="49"/>
        <end position="70"/>
    </location>
</feature>
<protein>
    <submittedName>
        <fullName evidence="2">Uncharacterized protein</fullName>
    </submittedName>
</protein>
<dbReference type="OrthoDB" id="3928876at2759"/>
<proteinExistence type="predicted"/>
<feature type="transmembrane region" description="Helical" evidence="1">
    <location>
        <begin position="77"/>
        <end position="102"/>
    </location>
</feature>
<reference evidence="2" key="1">
    <citation type="submission" date="2021-03" db="EMBL/GenBank/DDBJ databases">
        <title>Revisited historic fungal species revealed as producer of novel bioactive compounds through whole genome sequencing and comparative genomics.</title>
        <authorList>
            <person name="Vignolle G.A."/>
            <person name="Hochenegger N."/>
            <person name="Mach R.L."/>
            <person name="Mach-Aigner A.R."/>
            <person name="Javad Rahimi M."/>
            <person name="Salim K.A."/>
            <person name="Chan C.M."/>
            <person name="Lim L.B.L."/>
            <person name="Cai F."/>
            <person name="Druzhinina I.S."/>
            <person name="U'Ren J.M."/>
            <person name="Derntl C."/>
        </authorList>
    </citation>
    <scope>NUCLEOTIDE SEQUENCE</scope>
    <source>
        <strain evidence="2">TUCIM 5799</strain>
    </source>
</reference>
<comment type="caution">
    <text evidence="2">The sequence shown here is derived from an EMBL/GenBank/DDBJ whole genome shotgun (WGS) entry which is preliminary data.</text>
</comment>